<feature type="region of interest" description="Disordered" evidence="1">
    <location>
        <begin position="43"/>
        <end position="63"/>
    </location>
</feature>
<feature type="region of interest" description="Disordered" evidence="1">
    <location>
        <begin position="174"/>
        <end position="220"/>
    </location>
</feature>
<reference evidence="2 3" key="1">
    <citation type="journal article" date="2018" name="Biotechnol. Biofuels">
        <title>Integrative visual omics of the white-rot fungus Polyporus brumalis exposes the biotechnological potential of its oxidative enzymes for delignifying raw plant biomass.</title>
        <authorList>
            <person name="Miyauchi S."/>
            <person name="Rancon A."/>
            <person name="Drula E."/>
            <person name="Hage H."/>
            <person name="Chaduli D."/>
            <person name="Favel A."/>
            <person name="Grisel S."/>
            <person name="Henrissat B."/>
            <person name="Herpoel-Gimbert I."/>
            <person name="Ruiz-Duenas F.J."/>
            <person name="Chevret D."/>
            <person name="Hainaut M."/>
            <person name="Lin J."/>
            <person name="Wang M."/>
            <person name="Pangilinan J."/>
            <person name="Lipzen A."/>
            <person name="Lesage-Meessen L."/>
            <person name="Navarro D."/>
            <person name="Riley R."/>
            <person name="Grigoriev I.V."/>
            <person name="Zhou S."/>
            <person name="Raouche S."/>
            <person name="Rosso M.N."/>
        </authorList>
    </citation>
    <scope>NUCLEOTIDE SEQUENCE [LARGE SCALE GENOMIC DNA]</scope>
    <source>
        <strain evidence="2 3">BRFM 1820</strain>
    </source>
</reference>
<dbReference type="AlphaFoldDB" id="A0A371DQE7"/>
<proteinExistence type="predicted"/>
<dbReference type="Proteomes" id="UP000256964">
    <property type="component" value="Unassembled WGS sequence"/>
</dbReference>
<feature type="compositionally biased region" description="Basic residues" evidence="1">
    <location>
        <begin position="209"/>
        <end position="220"/>
    </location>
</feature>
<name>A0A371DQE7_9APHY</name>
<organism evidence="2 3">
    <name type="scientific">Lentinus brumalis</name>
    <dbReference type="NCBI Taxonomy" id="2498619"/>
    <lineage>
        <taxon>Eukaryota</taxon>
        <taxon>Fungi</taxon>
        <taxon>Dikarya</taxon>
        <taxon>Basidiomycota</taxon>
        <taxon>Agaricomycotina</taxon>
        <taxon>Agaricomycetes</taxon>
        <taxon>Polyporales</taxon>
        <taxon>Polyporaceae</taxon>
        <taxon>Lentinus</taxon>
    </lineage>
</organism>
<evidence type="ECO:0000313" key="3">
    <source>
        <dbReference type="Proteomes" id="UP000256964"/>
    </source>
</evidence>
<protein>
    <submittedName>
        <fullName evidence="2">Uncharacterized protein</fullName>
    </submittedName>
</protein>
<evidence type="ECO:0000256" key="1">
    <source>
        <dbReference type="SAM" id="MobiDB-lite"/>
    </source>
</evidence>
<evidence type="ECO:0000313" key="2">
    <source>
        <dbReference type="EMBL" id="RDX54742.1"/>
    </source>
</evidence>
<feature type="region of interest" description="Disordered" evidence="1">
    <location>
        <begin position="1"/>
        <end position="20"/>
    </location>
</feature>
<dbReference type="EMBL" id="KZ857384">
    <property type="protein sequence ID" value="RDX54742.1"/>
    <property type="molecule type" value="Genomic_DNA"/>
</dbReference>
<accession>A0A371DQE7</accession>
<sequence>MRPVCNQKLATPPVAPGSFSQSALPALRSRLLERALCEQNPLLRAADGQDSHRRSRPRIGDHSGEQGIRWVRTVCPAMRTRPWEGELQLIIVGAASRRSVITRLGTGCAPAWHALETRSPSDASAKHRGRRQARLPCGGGPHEHLHLSSASRRLLRMPQTQAVHLAILPARAQTEPRLARRTRKQPLLRRTSDGVSQSTPRVACERGTQKRRRLRKSRIV</sequence>
<gene>
    <name evidence="2" type="ORF">OH76DRAFT_993850</name>
</gene>
<feature type="region of interest" description="Disordered" evidence="1">
    <location>
        <begin position="118"/>
        <end position="145"/>
    </location>
</feature>
<feature type="compositionally biased region" description="Basic and acidic residues" evidence="1">
    <location>
        <begin position="47"/>
        <end position="63"/>
    </location>
</feature>
<keyword evidence="3" id="KW-1185">Reference proteome</keyword>